<proteinExistence type="predicted"/>
<dbReference type="Proteomes" id="UP001187192">
    <property type="component" value="Unassembled WGS sequence"/>
</dbReference>
<evidence type="ECO:0000313" key="1">
    <source>
        <dbReference type="EMBL" id="GMN54618.1"/>
    </source>
</evidence>
<reference evidence="1" key="1">
    <citation type="submission" date="2023-07" db="EMBL/GenBank/DDBJ databases">
        <title>draft genome sequence of fig (Ficus carica).</title>
        <authorList>
            <person name="Takahashi T."/>
            <person name="Nishimura K."/>
        </authorList>
    </citation>
    <scope>NUCLEOTIDE SEQUENCE</scope>
</reference>
<keyword evidence="2" id="KW-1185">Reference proteome</keyword>
<organism evidence="1 2">
    <name type="scientific">Ficus carica</name>
    <name type="common">Common fig</name>
    <dbReference type="NCBI Taxonomy" id="3494"/>
    <lineage>
        <taxon>Eukaryota</taxon>
        <taxon>Viridiplantae</taxon>
        <taxon>Streptophyta</taxon>
        <taxon>Embryophyta</taxon>
        <taxon>Tracheophyta</taxon>
        <taxon>Spermatophyta</taxon>
        <taxon>Magnoliopsida</taxon>
        <taxon>eudicotyledons</taxon>
        <taxon>Gunneridae</taxon>
        <taxon>Pentapetalae</taxon>
        <taxon>rosids</taxon>
        <taxon>fabids</taxon>
        <taxon>Rosales</taxon>
        <taxon>Moraceae</taxon>
        <taxon>Ficeae</taxon>
        <taxon>Ficus</taxon>
    </lineage>
</organism>
<name>A0AA88AGT2_FICCA</name>
<comment type="caution">
    <text evidence="1">The sequence shown here is derived from an EMBL/GenBank/DDBJ whole genome shotgun (WGS) entry which is preliminary data.</text>
</comment>
<dbReference type="EMBL" id="BTGU01000052">
    <property type="protein sequence ID" value="GMN54618.1"/>
    <property type="molecule type" value="Genomic_DNA"/>
</dbReference>
<dbReference type="AlphaFoldDB" id="A0AA88AGT2"/>
<protein>
    <submittedName>
        <fullName evidence="1">Uncharacterized protein</fullName>
    </submittedName>
</protein>
<accession>A0AA88AGT2</accession>
<gene>
    <name evidence="1" type="ORF">TIFTF001_023750</name>
</gene>
<evidence type="ECO:0000313" key="2">
    <source>
        <dbReference type="Proteomes" id="UP001187192"/>
    </source>
</evidence>
<sequence>MRKKEVCVFRVDEVEILDLEHLGLIDVSWVEFERSTMVTSGFTSNTTAVTAKFDSYMIETSSYALSTAEFESSATATFG</sequence>